<evidence type="ECO:0000256" key="2">
    <source>
        <dbReference type="ARBA" id="ARBA00011903"/>
    </source>
</evidence>
<dbReference type="EC" id="2.7.10.2" evidence="2"/>
<dbReference type="PANTHER" id="PTHR32309">
    <property type="entry name" value="TYROSINE-PROTEIN KINASE"/>
    <property type="match status" value="1"/>
</dbReference>
<keyword evidence="5 10" id="KW-0418">Kinase</keyword>
<evidence type="ECO:0000256" key="1">
    <source>
        <dbReference type="ARBA" id="ARBA00007316"/>
    </source>
</evidence>
<dbReference type="EMBL" id="JACRWD010000002">
    <property type="protein sequence ID" value="MBC6003834.1"/>
    <property type="molecule type" value="Genomic_DNA"/>
</dbReference>
<dbReference type="InterPro" id="IPR025669">
    <property type="entry name" value="AAA_dom"/>
</dbReference>
<reference evidence="10 11" key="1">
    <citation type="submission" date="2020-08" db="EMBL/GenBank/DDBJ databases">
        <authorList>
            <person name="Liu C."/>
            <person name="Sun Q."/>
        </authorList>
    </citation>
    <scope>NUCLEOTIDE SEQUENCE [LARGE SCALE GENOMIC DNA]</scope>
    <source>
        <strain evidence="10 11">NSJ-45</strain>
    </source>
</reference>
<dbReference type="InterPro" id="IPR050445">
    <property type="entry name" value="Bact_polysacc_biosynth/exp"/>
</dbReference>
<dbReference type="PANTHER" id="PTHR32309:SF13">
    <property type="entry name" value="FERRIC ENTEROBACTIN TRANSPORT PROTEIN FEPE"/>
    <property type="match status" value="1"/>
</dbReference>
<gene>
    <name evidence="10" type="ORF">H8891_08465</name>
</gene>
<evidence type="ECO:0000256" key="3">
    <source>
        <dbReference type="ARBA" id="ARBA00022679"/>
    </source>
</evidence>
<evidence type="ECO:0000256" key="5">
    <source>
        <dbReference type="ARBA" id="ARBA00022777"/>
    </source>
</evidence>
<organism evidence="10 11">
    <name type="scientific">Paeniclostridium hominis</name>
    <dbReference type="NCBI Taxonomy" id="2764329"/>
    <lineage>
        <taxon>Bacteria</taxon>
        <taxon>Bacillati</taxon>
        <taxon>Bacillota</taxon>
        <taxon>Clostridia</taxon>
        <taxon>Peptostreptococcales</taxon>
        <taxon>Peptostreptococcaceae</taxon>
        <taxon>Paeniclostridium</taxon>
    </lineage>
</organism>
<dbReference type="InterPro" id="IPR027417">
    <property type="entry name" value="P-loop_NTPase"/>
</dbReference>
<dbReference type="RefSeq" id="WP_187006098.1">
    <property type="nucleotide sequence ID" value="NZ_JACRWD010000002.1"/>
</dbReference>
<protein>
    <recommendedName>
        <fullName evidence="2">non-specific protein-tyrosine kinase</fullName>
        <ecNumber evidence="2">2.7.10.2</ecNumber>
    </recommendedName>
</protein>
<dbReference type="SUPFAM" id="SSF52540">
    <property type="entry name" value="P-loop containing nucleoside triphosphate hydrolases"/>
    <property type="match status" value="1"/>
</dbReference>
<evidence type="ECO:0000256" key="6">
    <source>
        <dbReference type="ARBA" id="ARBA00022840"/>
    </source>
</evidence>
<keyword evidence="7" id="KW-0829">Tyrosine-protein kinase</keyword>
<dbReference type="Pfam" id="PF13614">
    <property type="entry name" value="AAA_31"/>
    <property type="match status" value="1"/>
</dbReference>
<keyword evidence="11" id="KW-1185">Reference proteome</keyword>
<comment type="caution">
    <text evidence="10">The sequence shown here is derived from an EMBL/GenBank/DDBJ whole genome shotgun (WGS) entry which is preliminary data.</text>
</comment>
<dbReference type="GO" id="GO:0016301">
    <property type="term" value="F:kinase activity"/>
    <property type="evidence" value="ECO:0007669"/>
    <property type="project" value="UniProtKB-KW"/>
</dbReference>
<comment type="similarity">
    <text evidence="1">Belongs to the CpsD/CapB family.</text>
</comment>
<evidence type="ECO:0000313" key="11">
    <source>
        <dbReference type="Proteomes" id="UP000611796"/>
    </source>
</evidence>
<dbReference type="NCBIfam" id="TIGR01007">
    <property type="entry name" value="eps_fam"/>
    <property type="match status" value="1"/>
</dbReference>
<name>A0ABR7K402_9FIRM</name>
<accession>A0ABR7K402</accession>
<proteinExistence type="inferred from homology"/>
<dbReference type="Gene3D" id="3.40.50.300">
    <property type="entry name" value="P-loop containing nucleotide triphosphate hydrolases"/>
    <property type="match status" value="1"/>
</dbReference>
<dbReference type="CDD" id="cd05387">
    <property type="entry name" value="BY-kinase"/>
    <property type="match status" value="1"/>
</dbReference>
<evidence type="ECO:0000256" key="4">
    <source>
        <dbReference type="ARBA" id="ARBA00022741"/>
    </source>
</evidence>
<evidence type="ECO:0000256" key="7">
    <source>
        <dbReference type="ARBA" id="ARBA00023137"/>
    </source>
</evidence>
<evidence type="ECO:0000313" key="10">
    <source>
        <dbReference type="EMBL" id="MBC6003834.1"/>
    </source>
</evidence>
<dbReference type="InterPro" id="IPR005702">
    <property type="entry name" value="Wzc-like_C"/>
</dbReference>
<evidence type="ECO:0000256" key="8">
    <source>
        <dbReference type="ARBA" id="ARBA00051245"/>
    </source>
</evidence>
<keyword evidence="6" id="KW-0067">ATP-binding</keyword>
<sequence>MLERLITKINPKSPISEAYRTVRTNIEFSNLDKEIKTIVVTSSQQNEGKSTVIANLAVSFAGMEDKKVLVVEGDLRNPTVHRMFNVSNSHGITEILTGQRNFEECVNQTEVPGLSVVTCGKIPPNPSEMLASRKMKSFIASLRDCYDYIFIDAPPIGIITDAGIISTYADGTMLVVASNEVDVEMLKIGKERLDKVNANILGVVLNKFEDSSGSHGYYNYYYEGESSQGRAKKKSKRKNNKTK</sequence>
<comment type="catalytic activity">
    <reaction evidence="8">
        <text>L-tyrosyl-[protein] + ATP = O-phospho-L-tyrosyl-[protein] + ADP + H(+)</text>
        <dbReference type="Rhea" id="RHEA:10596"/>
        <dbReference type="Rhea" id="RHEA-COMP:10136"/>
        <dbReference type="Rhea" id="RHEA-COMP:20101"/>
        <dbReference type="ChEBI" id="CHEBI:15378"/>
        <dbReference type="ChEBI" id="CHEBI:30616"/>
        <dbReference type="ChEBI" id="CHEBI:46858"/>
        <dbReference type="ChEBI" id="CHEBI:61978"/>
        <dbReference type="ChEBI" id="CHEBI:456216"/>
        <dbReference type="EC" id="2.7.10.2"/>
    </reaction>
</comment>
<dbReference type="Proteomes" id="UP000611796">
    <property type="component" value="Unassembled WGS sequence"/>
</dbReference>
<evidence type="ECO:0000259" key="9">
    <source>
        <dbReference type="Pfam" id="PF13614"/>
    </source>
</evidence>
<feature type="domain" description="AAA" evidence="9">
    <location>
        <begin position="36"/>
        <end position="172"/>
    </location>
</feature>
<keyword evidence="4" id="KW-0547">Nucleotide-binding</keyword>
<keyword evidence="3" id="KW-0808">Transferase</keyword>